<comment type="caution">
    <text evidence="1">The sequence shown here is derived from an EMBL/GenBank/DDBJ whole genome shotgun (WGS) entry which is preliminary data.</text>
</comment>
<accession>A0A4Y8AT26</accession>
<organism evidence="1 2">
    <name type="scientific">Gramella jeungdoensis</name>
    <dbReference type="NCBI Taxonomy" id="708091"/>
    <lineage>
        <taxon>Bacteria</taxon>
        <taxon>Pseudomonadati</taxon>
        <taxon>Bacteroidota</taxon>
        <taxon>Flavobacteriia</taxon>
        <taxon>Flavobacteriales</taxon>
        <taxon>Flavobacteriaceae</taxon>
        <taxon>Christiangramia</taxon>
    </lineage>
</organism>
<evidence type="ECO:0000313" key="1">
    <source>
        <dbReference type="EMBL" id="TEW73822.1"/>
    </source>
</evidence>
<gene>
    <name evidence="1" type="ORF">E2488_10095</name>
</gene>
<dbReference type="AlphaFoldDB" id="A0A4Y8AT26"/>
<keyword evidence="2" id="KW-1185">Reference proteome</keyword>
<dbReference type="Proteomes" id="UP000298517">
    <property type="component" value="Unassembled WGS sequence"/>
</dbReference>
<protein>
    <submittedName>
        <fullName evidence="1">Uncharacterized protein</fullName>
    </submittedName>
</protein>
<sequence length="65" mass="7540">MLQLDNKIASALIGSLTLEELEAMVELKKQERNKLSAPVQMTKDEKIKNYCKELLKKKLYAPKYK</sequence>
<dbReference type="RefSeq" id="WP_134248221.1">
    <property type="nucleotide sequence ID" value="NZ_SNQI01000003.1"/>
</dbReference>
<evidence type="ECO:0000313" key="2">
    <source>
        <dbReference type="Proteomes" id="UP000298517"/>
    </source>
</evidence>
<dbReference type="EMBL" id="SNQI01000003">
    <property type="protein sequence ID" value="TEW73822.1"/>
    <property type="molecule type" value="Genomic_DNA"/>
</dbReference>
<reference evidence="1 2" key="1">
    <citation type="journal article" date="2011" name="J. Microbiol.">
        <title>Gramella jeungdoensis sp. nov., isolated from a solar saltern in Korea.</title>
        <authorList>
            <person name="Joung Y."/>
            <person name="Kim H."/>
            <person name="Jang T."/>
            <person name="Ahn T.S."/>
            <person name="Joh K."/>
        </authorList>
    </citation>
    <scope>NUCLEOTIDE SEQUENCE [LARGE SCALE GENOMIC DNA]</scope>
    <source>
        <strain evidence="1 2">KCTC 23123</strain>
    </source>
</reference>
<proteinExistence type="predicted"/>
<name>A0A4Y8AT26_9FLAO</name>